<proteinExistence type="predicted"/>
<dbReference type="EMBL" id="JAGKQM010000618">
    <property type="protein sequence ID" value="KAH0853976.1"/>
    <property type="molecule type" value="Genomic_DNA"/>
</dbReference>
<accession>A0ABQ7XFV0</accession>
<evidence type="ECO:0000313" key="2">
    <source>
        <dbReference type="EMBL" id="KAH0853976.1"/>
    </source>
</evidence>
<protein>
    <submittedName>
        <fullName evidence="2">Uncharacterized protein</fullName>
    </submittedName>
</protein>
<organism evidence="2 3">
    <name type="scientific">Brassica napus</name>
    <name type="common">Rape</name>
    <dbReference type="NCBI Taxonomy" id="3708"/>
    <lineage>
        <taxon>Eukaryota</taxon>
        <taxon>Viridiplantae</taxon>
        <taxon>Streptophyta</taxon>
        <taxon>Embryophyta</taxon>
        <taxon>Tracheophyta</taxon>
        <taxon>Spermatophyta</taxon>
        <taxon>Magnoliopsida</taxon>
        <taxon>eudicotyledons</taxon>
        <taxon>Gunneridae</taxon>
        <taxon>Pentapetalae</taxon>
        <taxon>rosids</taxon>
        <taxon>malvids</taxon>
        <taxon>Brassicales</taxon>
        <taxon>Brassicaceae</taxon>
        <taxon>Brassiceae</taxon>
        <taxon>Brassica</taxon>
    </lineage>
</organism>
<gene>
    <name evidence="2" type="ORF">HID58_092714</name>
</gene>
<reference evidence="2 3" key="1">
    <citation type="submission" date="2021-05" db="EMBL/GenBank/DDBJ databases">
        <title>Genome Assembly of Synthetic Allotetraploid Brassica napus Reveals Homoeologous Exchanges between Subgenomes.</title>
        <authorList>
            <person name="Davis J.T."/>
        </authorList>
    </citation>
    <scope>NUCLEOTIDE SEQUENCE [LARGE SCALE GENOMIC DNA]</scope>
    <source>
        <strain evidence="3">cv. Da-Ae</strain>
        <tissue evidence="2">Seedling</tissue>
    </source>
</reference>
<comment type="caution">
    <text evidence="2">The sequence shown here is derived from an EMBL/GenBank/DDBJ whole genome shotgun (WGS) entry which is preliminary data.</text>
</comment>
<name>A0ABQ7XFV0_BRANA</name>
<dbReference type="PANTHER" id="PTHR31099">
    <property type="entry name" value="OS06G0165300 PROTEIN"/>
    <property type="match status" value="1"/>
</dbReference>
<evidence type="ECO:0000313" key="3">
    <source>
        <dbReference type="Proteomes" id="UP000824890"/>
    </source>
</evidence>
<feature type="region of interest" description="Disordered" evidence="1">
    <location>
        <begin position="72"/>
        <end position="110"/>
    </location>
</feature>
<dbReference type="PANTHER" id="PTHR31099:SF45">
    <property type="entry name" value="DUF1204 DOMAIN-CONTAINING PROTEIN-RELATED"/>
    <property type="match status" value="1"/>
</dbReference>
<keyword evidence="3" id="KW-1185">Reference proteome</keyword>
<dbReference type="Proteomes" id="UP000824890">
    <property type="component" value="Unassembled WGS sequence"/>
</dbReference>
<evidence type="ECO:0000256" key="1">
    <source>
        <dbReference type="SAM" id="MobiDB-lite"/>
    </source>
</evidence>
<feature type="non-terminal residue" evidence="2">
    <location>
        <position position="1"/>
    </location>
</feature>
<sequence>THVGLEWLLFLVGWVCYNDPPISFSGNPSATSIDVGACHFAALLSLLSLVPHLLLRYSDFAAFLALKEPNDWASSAGDPSSPTLGGDSGGDYDKEDSADDPIGGNQGFVGPSLLTKESLRRMWKKCGFSRDIEARIPLEEERPWSAPPGWVCLYSLSFLRSHLWFPLPRLLTSYAAKRDVVISQMSPTTICNMVIALVLGTEADVDFEFFEMISQMNFITDETFSISSKARCHLMDGRELSKADGWQQKYFFVCISHACVFDSYAVFRTNWNPQPVAHGKHWPLPSWVRHLYNEFSPRVHRSIPRIHAGYYSVAIRLVTIHSALCEYYGTLDKLVNRVLLIGRKFSISWKEARFQGPNSGFLLAGTWNVPLSGTRGSGSFLEAGGNDTEVFFFNSLPLISRFRHRSRGITCALKSTGVAHSHQAPLRQDPVPLIFLSWVLLKPELILNPGWSSEVLTTRGLERVLCWENPGIFEARTLCFEERRECCGADASTLRMRVFLLERTGAS</sequence>